<evidence type="ECO:0000256" key="1">
    <source>
        <dbReference type="SAM" id="MobiDB-lite"/>
    </source>
</evidence>
<dbReference type="Proteomes" id="UP001521785">
    <property type="component" value="Unassembled WGS sequence"/>
</dbReference>
<comment type="caution">
    <text evidence="3">The sequence shown here is derived from an EMBL/GenBank/DDBJ whole genome shotgun (WGS) entry which is preliminary data.</text>
</comment>
<evidence type="ECO:0000313" key="4">
    <source>
        <dbReference type="Proteomes" id="UP001521785"/>
    </source>
</evidence>
<keyword evidence="4" id="KW-1185">Reference proteome</keyword>
<organism evidence="3 4">
    <name type="scientific">Paraconiothyrium brasiliense</name>
    <dbReference type="NCBI Taxonomy" id="300254"/>
    <lineage>
        <taxon>Eukaryota</taxon>
        <taxon>Fungi</taxon>
        <taxon>Dikarya</taxon>
        <taxon>Ascomycota</taxon>
        <taxon>Pezizomycotina</taxon>
        <taxon>Dothideomycetes</taxon>
        <taxon>Pleosporomycetidae</taxon>
        <taxon>Pleosporales</taxon>
        <taxon>Massarineae</taxon>
        <taxon>Didymosphaeriaceae</taxon>
        <taxon>Paraconiothyrium</taxon>
    </lineage>
</organism>
<dbReference type="InterPro" id="IPR038883">
    <property type="entry name" value="AN11006-like"/>
</dbReference>
<dbReference type="EMBL" id="JAKJXO020000002">
    <property type="protein sequence ID" value="KAL1609857.1"/>
    <property type="molecule type" value="Genomic_DNA"/>
</dbReference>
<feature type="domain" description="DUF7730" evidence="2">
    <location>
        <begin position="42"/>
        <end position="140"/>
    </location>
</feature>
<name>A0ABR3RZK3_9PLEO</name>
<dbReference type="PANTHER" id="PTHR42085:SF8">
    <property type="entry name" value="F-BOX DOMAIN-CONTAINING PROTEIN"/>
    <property type="match status" value="1"/>
</dbReference>
<dbReference type="InterPro" id="IPR056632">
    <property type="entry name" value="DUF7730"/>
</dbReference>
<feature type="compositionally biased region" description="Basic residues" evidence="1">
    <location>
        <begin position="27"/>
        <end position="45"/>
    </location>
</feature>
<evidence type="ECO:0000313" key="3">
    <source>
        <dbReference type="EMBL" id="KAL1609857.1"/>
    </source>
</evidence>
<proteinExistence type="predicted"/>
<gene>
    <name evidence="3" type="ORF">SLS60_001522</name>
</gene>
<reference evidence="3 4" key="1">
    <citation type="submission" date="2024-02" db="EMBL/GenBank/DDBJ databases">
        <title>De novo assembly and annotation of 12 fungi associated with fruit tree decline syndrome in Ontario, Canada.</title>
        <authorList>
            <person name="Sulman M."/>
            <person name="Ellouze W."/>
            <person name="Ilyukhin E."/>
        </authorList>
    </citation>
    <scope>NUCLEOTIDE SEQUENCE [LARGE SCALE GENOMIC DNA]</scope>
    <source>
        <strain evidence="3 4">M42-189</strain>
    </source>
</reference>
<protein>
    <recommendedName>
        <fullName evidence="2">DUF7730 domain-containing protein</fullName>
    </recommendedName>
</protein>
<sequence length="266" mass="30582">MSKRVRKPAQLDAGIDGSGAGDEYQPRPKRRKATSTPKKSRKQKSHFPFLDLPVPLGEIRNMIYEHALTATDQQVDIHRVLDDFTGARTKPVRQSKYAGKKKYKDIAHQLLRTNRQIHDEATPMLYSQNTFNFFDARGLANFLGRYSLHVRDLSHVVICEELYLDRGTSQSLEMAFSLLAFAQNLQSLKLDLTWSKHGTVDDAAKSFYHMARNWLQVVGMRKGDKRAAMDILVVDRFRMWYGLSMSSKPQHRVAIFREKLEKTIVG</sequence>
<feature type="region of interest" description="Disordered" evidence="1">
    <location>
        <begin position="1"/>
        <end position="47"/>
    </location>
</feature>
<dbReference type="Pfam" id="PF24864">
    <property type="entry name" value="DUF7730"/>
    <property type="match status" value="1"/>
</dbReference>
<dbReference type="PANTHER" id="PTHR42085">
    <property type="entry name" value="F-BOX DOMAIN-CONTAINING PROTEIN"/>
    <property type="match status" value="1"/>
</dbReference>
<accession>A0ABR3RZK3</accession>
<evidence type="ECO:0000259" key="2">
    <source>
        <dbReference type="Pfam" id="PF24864"/>
    </source>
</evidence>